<dbReference type="EMBL" id="CADCWJ010000560">
    <property type="protein sequence ID" value="CAA9572459.1"/>
    <property type="molecule type" value="Genomic_DNA"/>
</dbReference>
<dbReference type="SUPFAM" id="SSF56037">
    <property type="entry name" value="PheT/TilS domain"/>
    <property type="match status" value="1"/>
</dbReference>
<name>A0A6J4VDD2_9BACT</name>
<accession>A0A6J4VDD2</accession>
<feature type="domain" description="B3/B4 tRNA-binding" evidence="1">
    <location>
        <begin position="76"/>
        <end position="230"/>
    </location>
</feature>
<dbReference type="PANTHER" id="PTHR39209:SF2">
    <property type="entry name" value="CYTOPLASMIC PROTEIN"/>
    <property type="match status" value="1"/>
</dbReference>
<evidence type="ECO:0000259" key="1">
    <source>
        <dbReference type="SMART" id="SM00873"/>
    </source>
</evidence>
<dbReference type="GO" id="GO:0004826">
    <property type="term" value="F:phenylalanine-tRNA ligase activity"/>
    <property type="evidence" value="ECO:0007669"/>
    <property type="project" value="InterPro"/>
</dbReference>
<gene>
    <name evidence="2" type="ORF">AVDCRST_MAG87-2556</name>
</gene>
<dbReference type="Pfam" id="PF03483">
    <property type="entry name" value="B3_4"/>
    <property type="match status" value="1"/>
</dbReference>
<reference evidence="2" key="1">
    <citation type="submission" date="2020-02" db="EMBL/GenBank/DDBJ databases">
        <authorList>
            <person name="Meier V. D."/>
        </authorList>
    </citation>
    <scope>NUCLEOTIDE SEQUENCE</scope>
    <source>
        <strain evidence="2">AVDCRST_MAG87</strain>
    </source>
</reference>
<dbReference type="SMART" id="SM00873">
    <property type="entry name" value="B3_4"/>
    <property type="match status" value="1"/>
</dbReference>
<sequence length="246" mass="26750">MPSLSEMLRDRLDTVEVEAGIFERWPEYRVLAIVAEGLQPAVQASQATGESTPLDGAEALVRGRAVADWTRHPHVADWMAAYADFGAKPKRTSPSVLALLKRVEAGLPRIDPVTDLYNAVSIAHALPIGGEDLDAYAGAPRLALATGSEPFDTIDNGEPKTDYPATGEVIWRDNVGVTCRRWNWRQGVRTRILPTTTNALFLLEALGALPDDELKRAGDELMDGLRAISPDVAFGRRLIGPRTGDD</sequence>
<evidence type="ECO:0000313" key="2">
    <source>
        <dbReference type="EMBL" id="CAA9572459.1"/>
    </source>
</evidence>
<dbReference type="AlphaFoldDB" id="A0A6J4VDD2"/>
<proteinExistence type="predicted"/>
<dbReference type="InterPro" id="IPR020825">
    <property type="entry name" value="Phe-tRNA_synthase-like_B3/B4"/>
</dbReference>
<dbReference type="PANTHER" id="PTHR39209">
    <property type="match status" value="1"/>
</dbReference>
<dbReference type="Gene3D" id="3.50.40.10">
    <property type="entry name" value="Phenylalanyl-trna Synthetase, Chain B, domain 3"/>
    <property type="match status" value="1"/>
</dbReference>
<organism evidence="2">
    <name type="scientific">uncultured Thermomicrobiales bacterium</name>
    <dbReference type="NCBI Taxonomy" id="1645740"/>
    <lineage>
        <taxon>Bacteria</taxon>
        <taxon>Pseudomonadati</taxon>
        <taxon>Thermomicrobiota</taxon>
        <taxon>Thermomicrobia</taxon>
        <taxon>Thermomicrobiales</taxon>
        <taxon>environmental samples</taxon>
    </lineage>
</organism>
<dbReference type="GO" id="GO:0003723">
    <property type="term" value="F:RNA binding"/>
    <property type="evidence" value="ECO:0007669"/>
    <property type="project" value="InterPro"/>
</dbReference>
<protein>
    <recommendedName>
        <fullName evidence="1">B3/B4 tRNA-binding domain-containing protein</fullName>
    </recommendedName>
</protein>
<dbReference type="InterPro" id="IPR005146">
    <property type="entry name" value="B3/B4_tRNA-bd"/>
</dbReference>